<dbReference type="InterPro" id="IPR036291">
    <property type="entry name" value="NAD(P)-bd_dom_sf"/>
</dbReference>
<dbReference type="NCBIfam" id="NF006132">
    <property type="entry name" value="PRK08277.1"/>
    <property type="match status" value="1"/>
</dbReference>
<dbReference type="InterPro" id="IPR020904">
    <property type="entry name" value="Sc_DH/Rdtase_CS"/>
</dbReference>
<sequence>MLENLSSLFSLKERVAVITGGGGDLCGTMSRALSIAGCKVAVLDILLSKAEAVAEAIRAEGGIAQAYACDVLDEASLKSAYEAICSSLGVPDILINGAGGNNPKGSTKAEFLDPEKLDDPESSNFFDLDFDGVRKTFDLNFLGTFLPTKVFSRGMVEKGKGAILNISSMGAFNPLTQVGAYSAAKAAVANFTKWLAVHFARTGVRVNALAPGFFMTEQLRFLHIDQKTGEPTPRSRKVISHTPMGRYGNPEDLLGAVIYLLSDSASFVTGAVLPIDGGFSSYSI</sequence>
<dbReference type="AlphaFoldDB" id="A0A3P3XH79"/>
<reference evidence="3" key="1">
    <citation type="submission" date="2017-02" db="EMBL/GenBank/DDBJ databases">
        <authorList>
            <person name="Regsiter A."/>
            <person name="William W."/>
        </authorList>
    </citation>
    <scope>NUCLEOTIDE SEQUENCE</scope>
    <source>
        <strain evidence="3">Bib</strain>
    </source>
</reference>
<dbReference type="EC" id="1.-.-.-" evidence="3"/>
<evidence type="ECO:0000256" key="2">
    <source>
        <dbReference type="ARBA" id="ARBA00023002"/>
    </source>
</evidence>
<dbReference type="EMBL" id="FWDM01000014">
    <property type="protein sequence ID" value="SLM11786.1"/>
    <property type="molecule type" value="Genomic_DNA"/>
</dbReference>
<name>A0A3P3XH79_9SPIR</name>
<dbReference type="PANTHER" id="PTHR42760">
    <property type="entry name" value="SHORT-CHAIN DEHYDROGENASES/REDUCTASES FAMILY MEMBER"/>
    <property type="match status" value="1"/>
</dbReference>
<dbReference type="PRINTS" id="PR00080">
    <property type="entry name" value="SDRFAMILY"/>
</dbReference>
<dbReference type="Pfam" id="PF13561">
    <property type="entry name" value="adh_short_C2"/>
    <property type="match status" value="1"/>
</dbReference>
<proteinExistence type="inferred from homology"/>
<dbReference type="FunFam" id="3.40.50.720:FF:000240">
    <property type="entry name" value="SDR family oxidoreductase"/>
    <property type="match status" value="1"/>
</dbReference>
<gene>
    <name evidence="3" type="ORF">SPIROBIBN47_210071</name>
</gene>
<dbReference type="PRINTS" id="PR00081">
    <property type="entry name" value="GDHRDH"/>
</dbReference>
<organism evidence="3">
    <name type="scientific">uncultured spirochete</name>
    <dbReference type="NCBI Taxonomy" id="156406"/>
    <lineage>
        <taxon>Bacteria</taxon>
        <taxon>Pseudomonadati</taxon>
        <taxon>Spirochaetota</taxon>
        <taxon>Spirochaetia</taxon>
        <taxon>Spirochaetales</taxon>
        <taxon>environmental samples</taxon>
    </lineage>
</organism>
<evidence type="ECO:0000256" key="1">
    <source>
        <dbReference type="ARBA" id="ARBA00006484"/>
    </source>
</evidence>
<dbReference type="PANTHER" id="PTHR42760:SF115">
    <property type="entry name" value="3-OXOACYL-[ACYL-CARRIER-PROTEIN] REDUCTASE FABG"/>
    <property type="match status" value="1"/>
</dbReference>
<protein>
    <submittedName>
        <fullName evidence="3">Uncharacterized oxidoreductase HI_0048</fullName>
        <ecNumber evidence="3">1.-.-.-</ecNumber>
    </submittedName>
</protein>
<dbReference type="InterPro" id="IPR002347">
    <property type="entry name" value="SDR_fam"/>
</dbReference>
<dbReference type="GO" id="GO:0005975">
    <property type="term" value="P:carbohydrate metabolic process"/>
    <property type="evidence" value="ECO:0007669"/>
    <property type="project" value="UniProtKB-ARBA"/>
</dbReference>
<dbReference type="Gene3D" id="3.40.50.720">
    <property type="entry name" value="NAD(P)-binding Rossmann-like Domain"/>
    <property type="match status" value="1"/>
</dbReference>
<evidence type="ECO:0000313" key="3">
    <source>
        <dbReference type="EMBL" id="SLM11786.1"/>
    </source>
</evidence>
<comment type="similarity">
    <text evidence="1">Belongs to the short-chain dehydrogenases/reductases (SDR) family.</text>
</comment>
<dbReference type="GO" id="GO:0016616">
    <property type="term" value="F:oxidoreductase activity, acting on the CH-OH group of donors, NAD or NADP as acceptor"/>
    <property type="evidence" value="ECO:0007669"/>
    <property type="project" value="UniProtKB-ARBA"/>
</dbReference>
<dbReference type="SUPFAM" id="SSF51735">
    <property type="entry name" value="NAD(P)-binding Rossmann-fold domains"/>
    <property type="match status" value="1"/>
</dbReference>
<keyword evidence="2 3" id="KW-0560">Oxidoreductase</keyword>
<dbReference type="PROSITE" id="PS00061">
    <property type="entry name" value="ADH_SHORT"/>
    <property type="match status" value="1"/>
</dbReference>
<accession>A0A3P3XH79</accession>